<evidence type="ECO:0000313" key="2">
    <source>
        <dbReference type="Proteomes" id="UP000247569"/>
    </source>
</evidence>
<protein>
    <recommendedName>
        <fullName evidence="3">Excreted virulence factor EspC (Type VII ESX diderm)</fullName>
    </recommendedName>
</protein>
<reference evidence="1 2" key="1">
    <citation type="submission" date="2018-05" db="EMBL/GenBank/DDBJ databases">
        <title>Genomic Encyclopedia of Type Strains, Phase IV (KMG-IV): sequencing the most valuable type-strain genomes for metagenomic binning, comparative biology and taxonomic classification.</title>
        <authorList>
            <person name="Goeker M."/>
        </authorList>
    </citation>
    <scope>NUCLEOTIDE SEQUENCE [LARGE SCALE GENOMIC DNA]</scope>
    <source>
        <strain evidence="1 2">DSM 44704</strain>
    </source>
</reference>
<sequence>MATLLSVDIDVLTKAVQGLRNAETVLTEAMNAMAKDGGNPDIGTTELDNAADSFQRRWHFGIERIGESASVAAEGVAACLDAYQKLDTAFTDILKTGAGAFDGQATQLPTSPEVVI</sequence>
<dbReference type="AlphaFoldDB" id="A0A318JV64"/>
<accession>A0A318JV64</accession>
<comment type="caution">
    <text evidence="1">The sequence shown here is derived from an EMBL/GenBank/DDBJ whole genome shotgun (WGS) entry which is preliminary data.</text>
</comment>
<dbReference type="Proteomes" id="UP000247569">
    <property type="component" value="Unassembled WGS sequence"/>
</dbReference>
<gene>
    <name evidence="1" type="ORF">DFR70_11777</name>
</gene>
<evidence type="ECO:0000313" key="1">
    <source>
        <dbReference type="EMBL" id="PXX57649.1"/>
    </source>
</evidence>
<dbReference type="EMBL" id="QJKF01000017">
    <property type="protein sequence ID" value="PXX57649.1"/>
    <property type="molecule type" value="Genomic_DNA"/>
</dbReference>
<keyword evidence="2" id="KW-1185">Reference proteome</keyword>
<proteinExistence type="predicted"/>
<evidence type="ECO:0008006" key="3">
    <source>
        <dbReference type="Google" id="ProtNLM"/>
    </source>
</evidence>
<organism evidence="1 2">
    <name type="scientific">Nocardia tenerifensis</name>
    <dbReference type="NCBI Taxonomy" id="228006"/>
    <lineage>
        <taxon>Bacteria</taxon>
        <taxon>Bacillati</taxon>
        <taxon>Actinomycetota</taxon>
        <taxon>Actinomycetes</taxon>
        <taxon>Mycobacteriales</taxon>
        <taxon>Nocardiaceae</taxon>
        <taxon>Nocardia</taxon>
    </lineage>
</organism>
<name>A0A318JV64_9NOCA</name>